<dbReference type="GO" id="GO:0043139">
    <property type="term" value="F:5'-3' DNA helicase activity"/>
    <property type="evidence" value="ECO:0007669"/>
    <property type="project" value="UniProtKB-EC"/>
</dbReference>
<protein>
    <recommendedName>
        <fullName evidence="1">ATP-dependent DNA helicase</fullName>
        <ecNumber evidence="1">5.6.2.3</ecNumber>
    </recommendedName>
</protein>
<keyword evidence="1" id="KW-0378">Hydrolase</keyword>
<organism evidence="6 7">
    <name type="scientific">Setaria italica</name>
    <name type="common">Foxtail millet</name>
    <name type="synonym">Panicum italicum</name>
    <dbReference type="NCBI Taxonomy" id="4555"/>
    <lineage>
        <taxon>Eukaryota</taxon>
        <taxon>Viridiplantae</taxon>
        <taxon>Streptophyta</taxon>
        <taxon>Embryophyta</taxon>
        <taxon>Tracheophyta</taxon>
        <taxon>Spermatophyta</taxon>
        <taxon>Magnoliopsida</taxon>
        <taxon>Liliopsida</taxon>
        <taxon>Poales</taxon>
        <taxon>Poaceae</taxon>
        <taxon>PACMAD clade</taxon>
        <taxon>Panicoideae</taxon>
        <taxon>Panicodae</taxon>
        <taxon>Paniceae</taxon>
        <taxon>Cenchrinae</taxon>
        <taxon>Setaria</taxon>
    </lineage>
</organism>
<dbReference type="SUPFAM" id="SSF52540">
    <property type="entry name" value="P-loop containing nucleoside triphosphate hydrolases"/>
    <property type="match status" value="2"/>
</dbReference>
<feature type="domain" description="DNA helicase Pif1-like 2B" evidence="5">
    <location>
        <begin position="666"/>
        <end position="701"/>
    </location>
</feature>
<name>K3YDC6_SETIT</name>
<dbReference type="Pfam" id="PF14214">
    <property type="entry name" value="Helitron_like_N"/>
    <property type="match status" value="1"/>
</dbReference>
<dbReference type="EnsemblPlants" id="KQK96418">
    <property type="protein sequence ID" value="KQK96418"/>
    <property type="gene ID" value="SETIT_012230mg"/>
</dbReference>
<comment type="cofactor">
    <cofactor evidence="1">
        <name>Mg(2+)</name>
        <dbReference type="ChEBI" id="CHEBI:18420"/>
    </cofactor>
</comment>
<dbReference type="GO" id="GO:0006310">
    <property type="term" value="P:DNA recombination"/>
    <property type="evidence" value="ECO:0007669"/>
    <property type="project" value="UniProtKB-KW"/>
</dbReference>
<reference evidence="6" key="2">
    <citation type="submission" date="2018-08" db="UniProtKB">
        <authorList>
            <consortium name="EnsemblPlants"/>
        </authorList>
    </citation>
    <scope>IDENTIFICATION</scope>
    <source>
        <strain evidence="6">Yugu1</strain>
    </source>
</reference>
<dbReference type="InterPro" id="IPR010285">
    <property type="entry name" value="DNA_helicase_pif1-like_DEAD"/>
</dbReference>
<feature type="compositionally biased region" description="Low complexity" evidence="2">
    <location>
        <begin position="807"/>
        <end position="821"/>
    </location>
</feature>
<evidence type="ECO:0000259" key="5">
    <source>
        <dbReference type="Pfam" id="PF21530"/>
    </source>
</evidence>
<dbReference type="HOGENOM" id="CLU_001324_0_1_1"/>
<keyword evidence="1" id="KW-0547">Nucleotide-binding</keyword>
<dbReference type="PANTHER" id="PTHR10492:SF92">
    <property type="entry name" value="ATP-DEPENDENT DNA HELICASE"/>
    <property type="match status" value="1"/>
</dbReference>
<keyword evidence="1" id="KW-0227">DNA damage</keyword>
<dbReference type="Pfam" id="PF05970">
    <property type="entry name" value="PIF1"/>
    <property type="match status" value="1"/>
</dbReference>
<keyword evidence="1" id="KW-0347">Helicase</keyword>
<evidence type="ECO:0000313" key="7">
    <source>
        <dbReference type="Proteomes" id="UP000004995"/>
    </source>
</evidence>
<evidence type="ECO:0000256" key="2">
    <source>
        <dbReference type="SAM" id="MobiDB-lite"/>
    </source>
</evidence>
<dbReference type="EMBL" id="AGNK02004120">
    <property type="status" value="NOT_ANNOTATED_CDS"/>
    <property type="molecule type" value="Genomic_DNA"/>
</dbReference>
<dbReference type="STRING" id="4555.K3YDC6"/>
<feature type="domain" description="DNA helicase Pif1-like DEAD-box helicase" evidence="3">
    <location>
        <begin position="529"/>
        <end position="622"/>
    </location>
</feature>
<dbReference type="Gramene" id="KQK96418">
    <property type="protein sequence ID" value="KQK96418"/>
    <property type="gene ID" value="SETIT_012230mg"/>
</dbReference>
<dbReference type="GO" id="GO:0000723">
    <property type="term" value="P:telomere maintenance"/>
    <property type="evidence" value="ECO:0007669"/>
    <property type="project" value="InterPro"/>
</dbReference>
<dbReference type="Gene3D" id="3.40.50.300">
    <property type="entry name" value="P-loop containing nucleotide triphosphate hydrolases"/>
    <property type="match status" value="1"/>
</dbReference>
<comment type="similarity">
    <text evidence="1">Belongs to the helicase family.</text>
</comment>
<evidence type="ECO:0000256" key="1">
    <source>
        <dbReference type="RuleBase" id="RU363044"/>
    </source>
</evidence>
<dbReference type="InterPro" id="IPR049163">
    <property type="entry name" value="Pif1-like_2B_dom"/>
</dbReference>
<evidence type="ECO:0000313" key="6">
    <source>
        <dbReference type="EnsemblPlants" id="KQK96418"/>
    </source>
</evidence>
<dbReference type="InterPro" id="IPR025476">
    <property type="entry name" value="Helitron_helicase-like"/>
</dbReference>
<dbReference type="InParanoid" id="K3YDC6"/>
<feature type="region of interest" description="Disordered" evidence="2">
    <location>
        <begin position="791"/>
        <end position="836"/>
    </location>
</feature>
<dbReference type="GO" id="GO:0006281">
    <property type="term" value="P:DNA repair"/>
    <property type="evidence" value="ECO:0007669"/>
    <property type="project" value="UniProtKB-KW"/>
</dbReference>
<keyword evidence="1" id="KW-0234">DNA repair</keyword>
<dbReference type="PANTHER" id="PTHR10492">
    <property type="match status" value="1"/>
</dbReference>
<keyword evidence="1" id="KW-0233">DNA recombination</keyword>
<accession>K3YDC6</accession>
<dbReference type="AlphaFoldDB" id="K3YDC6"/>
<dbReference type="Pfam" id="PF21530">
    <property type="entry name" value="Pif1_2B_dom"/>
    <property type="match status" value="1"/>
</dbReference>
<dbReference type="GO" id="GO:0005524">
    <property type="term" value="F:ATP binding"/>
    <property type="evidence" value="ECO:0007669"/>
    <property type="project" value="UniProtKB-KW"/>
</dbReference>
<feature type="domain" description="Helitron helicase-like" evidence="4">
    <location>
        <begin position="2"/>
        <end position="92"/>
    </location>
</feature>
<dbReference type="GO" id="GO:0016887">
    <property type="term" value="F:ATP hydrolysis activity"/>
    <property type="evidence" value="ECO:0007669"/>
    <property type="project" value="RHEA"/>
</dbReference>
<dbReference type="EC" id="5.6.2.3" evidence="1"/>
<dbReference type="InterPro" id="IPR027417">
    <property type="entry name" value="P-loop_NTPase"/>
</dbReference>
<dbReference type="Proteomes" id="UP000004995">
    <property type="component" value="Unassembled WGS sequence"/>
</dbReference>
<evidence type="ECO:0000259" key="4">
    <source>
        <dbReference type="Pfam" id="PF14214"/>
    </source>
</evidence>
<sequence>MRIAIFNPILYDKRLFQQFTVDTYVKIESSHLDYIRNNQGILRADLYQGLVDSWHTGVEDADEVGKCTVLSPTFIRGPRNMRRRYMDAMALRKYKITCPEQYDLLISAELPNKKKYLDLYRMVTKHMMHGPCGMLNPLCPCTRGRTSCKNHYPWPFCDSTLQGKDLYPIYRRRDDGHKEIIRGHILDNQWVVPYNPYLLRTFNCHINVEACSSIKSVKYLFKYIYKGHDRASMAVREAGKKDDKGNVDEITQYREARWVTPPEMMWRIYGFDLSKNHPPVQQLQLHLPDMHMVTYHKRDKIEWVVKRPSADESMLTALHEEARGILYRNFPEHYTWESNGKFWKPRKNAVYQVGRLVSAHPAEGERYFLRVLLNHVAGATSYRGLRTVDDVLLPSFREAAKRRGLIEEDNTLDECLTKNNLFHMPSSLRRLFTTILVFCEPNDVFGLWTKHLDAMSEDYRRNNPNPSLVEQMVLIDIRNMLQSMGKDIRSFPLPGIDDAYDDASGIPPEIFEEASIDKNPEDVGLSDSLNEEQRAAYEEIMSKVDTEQGGLFFVDGPSGTGKTFLYRALLGTLRNQNKLAITTATSGVASSIMLGGRTAHSRFKIPLTLEDGGCCSFTKQSERFYPPNDWVDNINIKMISMFQGGEMVYHSFNSAIDDPHNYYPSEFLNTLTPNGLPPHLLKLKIGCPVILLRNIDPANGLLSKNSIHAEIVLGQHAGKRVFLPRIPLCPSDDEMFPFQFKRKQFPIRLSFTMTVNKSQGQTIPNVGLYVAMSRATARTNIKILALPPNAEADEEQTKKKEKKTANKKVNGQGNQNNNEQKGSSEKNERVPTVDGTYTKNIVYKEVLTR</sequence>
<evidence type="ECO:0000259" key="3">
    <source>
        <dbReference type="Pfam" id="PF05970"/>
    </source>
</evidence>
<feature type="compositionally biased region" description="Basic and acidic residues" evidence="2">
    <location>
        <begin position="822"/>
        <end position="831"/>
    </location>
</feature>
<reference evidence="7" key="1">
    <citation type="journal article" date="2012" name="Nat. Biotechnol.">
        <title>Reference genome sequence of the model plant Setaria.</title>
        <authorList>
            <person name="Bennetzen J.L."/>
            <person name="Schmutz J."/>
            <person name="Wang H."/>
            <person name="Percifield R."/>
            <person name="Hawkins J."/>
            <person name="Pontaroli A.C."/>
            <person name="Estep M."/>
            <person name="Feng L."/>
            <person name="Vaughn J.N."/>
            <person name="Grimwood J."/>
            <person name="Jenkins J."/>
            <person name="Barry K."/>
            <person name="Lindquist E."/>
            <person name="Hellsten U."/>
            <person name="Deshpande S."/>
            <person name="Wang X."/>
            <person name="Wu X."/>
            <person name="Mitros T."/>
            <person name="Triplett J."/>
            <person name="Yang X."/>
            <person name="Ye C.Y."/>
            <person name="Mauro-Herrera M."/>
            <person name="Wang L."/>
            <person name="Li P."/>
            <person name="Sharma M."/>
            <person name="Sharma R."/>
            <person name="Ronald P.C."/>
            <person name="Panaud O."/>
            <person name="Kellogg E.A."/>
            <person name="Brutnell T.P."/>
            <person name="Doust A.N."/>
            <person name="Tuskan G.A."/>
            <person name="Rokhsar D."/>
            <person name="Devos K.M."/>
        </authorList>
    </citation>
    <scope>NUCLEOTIDE SEQUENCE [LARGE SCALE GENOMIC DNA]</scope>
    <source>
        <strain evidence="7">cv. Yugu1</strain>
    </source>
</reference>
<proteinExistence type="inferred from homology"/>
<comment type="catalytic activity">
    <reaction evidence="1">
        <text>ATP + H2O = ADP + phosphate + H(+)</text>
        <dbReference type="Rhea" id="RHEA:13065"/>
        <dbReference type="ChEBI" id="CHEBI:15377"/>
        <dbReference type="ChEBI" id="CHEBI:15378"/>
        <dbReference type="ChEBI" id="CHEBI:30616"/>
        <dbReference type="ChEBI" id="CHEBI:43474"/>
        <dbReference type="ChEBI" id="CHEBI:456216"/>
        <dbReference type="EC" id="5.6.2.3"/>
    </reaction>
</comment>
<keyword evidence="7" id="KW-1185">Reference proteome</keyword>
<keyword evidence="1" id="KW-0067">ATP-binding</keyword>
<dbReference type="eggNOG" id="KOG0987">
    <property type="taxonomic scope" value="Eukaryota"/>
</dbReference>